<proteinExistence type="predicted"/>
<feature type="chain" id="PRO_5037208641" evidence="1">
    <location>
        <begin position="28"/>
        <end position="221"/>
    </location>
</feature>
<evidence type="ECO:0000256" key="1">
    <source>
        <dbReference type="SAM" id="SignalP"/>
    </source>
</evidence>
<feature type="signal peptide" evidence="1">
    <location>
        <begin position="1"/>
        <end position="27"/>
    </location>
</feature>
<organism evidence="2 3">
    <name type="scientific">Leucobacter ruminantium</name>
    <dbReference type="NCBI Taxonomy" id="1289170"/>
    <lineage>
        <taxon>Bacteria</taxon>
        <taxon>Bacillati</taxon>
        <taxon>Actinomycetota</taxon>
        <taxon>Actinomycetes</taxon>
        <taxon>Micrococcales</taxon>
        <taxon>Microbacteriaceae</taxon>
        <taxon>Leucobacter</taxon>
    </lineage>
</organism>
<keyword evidence="3" id="KW-1185">Reference proteome</keyword>
<dbReference type="RefSeq" id="WP_208047091.1">
    <property type="nucleotide sequence ID" value="NZ_JAGDYL010000050.1"/>
</dbReference>
<gene>
    <name evidence="2" type="ORF">J4H91_15185</name>
</gene>
<name>A0A939LYU2_9MICO</name>
<evidence type="ECO:0000313" key="3">
    <source>
        <dbReference type="Proteomes" id="UP000664398"/>
    </source>
</evidence>
<reference evidence="2" key="1">
    <citation type="submission" date="2021-03" db="EMBL/GenBank/DDBJ databases">
        <title>Leucobacter chromiisoli sp. nov., isolated from chromium-containing soil of chemical plant.</title>
        <authorList>
            <person name="Xu Z."/>
        </authorList>
    </citation>
    <scope>NUCLEOTIDE SEQUENCE</scope>
    <source>
        <strain evidence="2">A2</strain>
    </source>
</reference>
<accession>A0A939LYU2</accession>
<protein>
    <submittedName>
        <fullName evidence="2">Uncharacterized protein</fullName>
    </submittedName>
</protein>
<dbReference type="EMBL" id="JAGDYL010000050">
    <property type="protein sequence ID" value="MBO1806641.1"/>
    <property type="molecule type" value="Genomic_DNA"/>
</dbReference>
<keyword evidence="1" id="KW-0732">Signal</keyword>
<dbReference type="Proteomes" id="UP000664398">
    <property type="component" value="Unassembled WGS sequence"/>
</dbReference>
<sequence>MTLIRQAAGLAVGLVLGMLAAPVAATAATGTFDAVSLNQVADGYSFTNNPVDANGTNGIVAVRDFVGFEVQASTSGAVTGATMTLRKPSCWVWDATVDQNLTFSLNGGQTTGSVAHPDADTVVVTWTQAANGVVLTQPFRVQAGEGCADGSTWTPELTYSDDSGTQTRTLAPVTVRSVASADLSIQTVGAPAIIANHWFAGPEFGPGGAGPALEQRWDIRL</sequence>
<evidence type="ECO:0000313" key="2">
    <source>
        <dbReference type="EMBL" id="MBO1806641.1"/>
    </source>
</evidence>
<comment type="caution">
    <text evidence="2">The sequence shown here is derived from an EMBL/GenBank/DDBJ whole genome shotgun (WGS) entry which is preliminary data.</text>
</comment>
<dbReference type="AlphaFoldDB" id="A0A939LYU2"/>